<dbReference type="GO" id="GO:0030288">
    <property type="term" value="C:outer membrane-bounded periplasmic space"/>
    <property type="evidence" value="ECO:0007669"/>
    <property type="project" value="TreeGrafter"/>
</dbReference>
<dbReference type="SUPFAM" id="SSF53850">
    <property type="entry name" value="Periplasmic binding protein-like II"/>
    <property type="match status" value="1"/>
</dbReference>
<proteinExistence type="predicted"/>
<keyword evidence="4" id="KW-1185">Reference proteome</keyword>
<dbReference type="OrthoDB" id="179400at2"/>
<evidence type="ECO:0000256" key="1">
    <source>
        <dbReference type="ARBA" id="ARBA00022729"/>
    </source>
</evidence>
<dbReference type="GO" id="GO:0030976">
    <property type="term" value="F:thiamine pyrophosphate binding"/>
    <property type="evidence" value="ECO:0007669"/>
    <property type="project" value="TreeGrafter"/>
</dbReference>
<gene>
    <name evidence="3" type="ORF">E3T48_16390</name>
</gene>
<dbReference type="Gene3D" id="3.40.190.10">
    <property type="entry name" value="Periplasmic binding protein-like II"/>
    <property type="match status" value="2"/>
</dbReference>
<sequence>MNKRTLTATLAAVLLGTLALTSCSSTAGEASSSGDSSGTLIVYTNSNSDGRGEWVTAKAAEAGMKIEIVGLGGADLANRIVAEKNNPVGDVVFGLNNMFFETLKSEDAVSAYTPEWSGDVDKSAGDAKDGAFWPLVEQAIVTVYDTNTVTGADAPTQVSDLWEDAAYDGRYEVNTSLGQATPQLVLAGLLAPYADKKGDLGISDAGWKQVQDYYKHGSPAVEGTDLYARLTRDEVDYGVLPSSGITSRDAEYATKTGVISPKDGVPYVTEQIAVINGTPRQGQAEKFIDWFGSADVQGEFAAEFASFPVNEKARAQALPEVVALIESLPKQDIDWSLTRERISEWVEKTELEYLP</sequence>
<evidence type="ECO:0000313" key="3">
    <source>
        <dbReference type="EMBL" id="TFD70532.1"/>
    </source>
</evidence>
<protein>
    <submittedName>
        <fullName evidence="3">Extracellular solute-binding protein</fullName>
    </submittedName>
</protein>
<name>A0A4R9AUQ8_9MICO</name>
<feature type="signal peptide" evidence="2">
    <location>
        <begin position="1"/>
        <end position="27"/>
    </location>
</feature>
<dbReference type="InterPro" id="IPR006059">
    <property type="entry name" value="SBP"/>
</dbReference>
<dbReference type="Pfam" id="PF13416">
    <property type="entry name" value="SBP_bac_8"/>
    <property type="match status" value="1"/>
</dbReference>
<dbReference type="Proteomes" id="UP000298313">
    <property type="component" value="Unassembled WGS sequence"/>
</dbReference>
<organism evidence="3 4">
    <name type="scientific">Cryobacterium fucosi</name>
    <dbReference type="NCBI Taxonomy" id="1259157"/>
    <lineage>
        <taxon>Bacteria</taxon>
        <taxon>Bacillati</taxon>
        <taxon>Actinomycetota</taxon>
        <taxon>Actinomycetes</taxon>
        <taxon>Micrococcales</taxon>
        <taxon>Microbacteriaceae</taxon>
        <taxon>Cryobacterium</taxon>
    </lineage>
</organism>
<dbReference type="EMBL" id="SOHH01000121">
    <property type="protein sequence ID" value="TFD70532.1"/>
    <property type="molecule type" value="Genomic_DNA"/>
</dbReference>
<dbReference type="RefSeq" id="WP_134525076.1">
    <property type="nucleotide sequence ID" value="NZ_SOHH01000121.1"/>
</dbReference>
<dbReference type="PANTHER" id="PTHR30006">
    <property type="entry name" value="THIAMINE-BINDING PERIPLASMIC PROTEIN-RELATED"/>
    <property type="match status" value="1"/>
</dbReference>
<dbReference type="PROSITE" id="PS51257">
    <property type="entry name" value="PROKAR_LIPOPROTEIN"/>
    <property type="match status" value="1"/>
</dbReference>
<dbReference type="GO" id="GO:0030975">
    <property type="term" value="F:thiamine binding"/>
    <property type="evidence" value="ECO:0007669"/>
    <property type="project" value="TreeGrafter"/>
</dbReference>
<feature type="chain" id="PRO_5039136709" evidence="2">
    <location>
        <begin position="28"/>
        <end position="355"/>
    </location>
</feature>
<dbReference type="AlphaFoldDB" id="A0A4R9AUQ8"/>
<reference evidence="3 4" key="1">
    <citation type="submission" date="2019-03" db="EMBL/GenBank/DDBJ databases">
        <title>Genomics of glacier-inhabiting Cryobacterium strains.</title>
        <authorList>
            <person name="Liu Q."/>
            <person name="Xin Y.-H."/>
        </authorList>
    </citation>
    <scope>NUCLEOTIDE SEQUENCE [LARGE SCALE GENOMIC DNA]</scope>
    <source>
        <strain evidence="3 4">Hh4</strain>
    </source>
</reference>
<dbReference type="PANTHER" id="PTHR30006:SF2">
    <property type="entry name" value="ABC TRANSPORTER SUBSTRATE-BINDING PROTEIN"/>
    <property type="match status" value="1"/>
</dbReference>
<dbReference type="GO" id="GO:0015888">
    <property type="term" value="P:thiamine transport"/>
    <property type="evidence" value="ECO:0007669"/>
    <property type="project" value="TreeGrafter"/>
</dbReference>
<evidence type="ECO:0000313" key="4">
    <source>
        <dbReference type="Proteomes" id="UP000298313"/>
    </source>
</evidence>
<evidence type="ECO:0000256" key="2">
    <source>
        <dbReference type="SAM" id="SignalP"/>
    </source>
</evidence>
<keyword evidence="1 2" id="KW-0732">Signal</keyword>
<comment type="caution">
    <text evidence="3">The sequence shown here is derived from an EMBL/GenBank/DDBJ whole genome shotgun (WGS) entry which is preliminary data.</text>
</comment>
<accession>A0A4R9AUQ8</accession>